<dbReference type="InterPro" id="IPR023302">
    <property type="entry name" value="Pept_S9A_N"/>
</dbReference>
<evidence type="ECO:0000259" key="4">
    <source>
        <dbReference type="Pfam" id="PF02897"/>
    </source>
</evidence>
<feature type="domain" description="Peptidase S9 prolyl oligopeptidase catalytic" evidence="3">
    <location>
        <begin position="495"/>
        <end position="711"/>
    </location>
</feature>
<evidence type="ECO:0000256" key="1">
    <source>
        <dbReference type="ARBA" id="ARBA00005228"/>
    </source>
</evidence>
<dbReference type="InterPro" id="IPR051543">
    <property type="entry name" value="Serine_Peptidase_S9A"/>
</dbReference>
<dbReference type="PANTHER" id="PTHR11757">
    <property type="entry name" value="PROTEASE FAMILY S9A OLIGOPEPTIDASE"/>
    <property type="match status" value="1"/>
</dbReference>
<gene>
    <name evidence="5" type="ORF">KQY15_08755</name>
</gene>
<feature type="signal peptide" evidence="2">
    <location>
        <begin position="1"/>
        <end position="28"/>
    </location>
</feature>
<sequence>MQKNLTLSQTLLAILLATSCLNISAVIANETPTPPVAVKQPYTVSSPHGDRQDPYYWLRDDSRTSPTVLDYLHRENDYFAAYASKYQPLTDKLTDEIIGRIKQDDSSVPYSEGDYSYYSRYESGKEYPIYARKSLKDGSEQVMLDVNKLAEGKDYYRVANWLVSPDQNLLAYLEDSSGRRQYTLKIRDLRTGKDLADQLTGLSGSLAWAADNQTLYVIQNDPVTLLSTTVLQHKLGNKAAAAKPVYQEPDNSFYLSLANSRDNSYVVITSESTVSTEIRVQPSNQPQTAFKVLAPRQRDFQYDAEHHQGRWIIKTDWQAPNFRLMTVDSNKIGDRAKWQPLLAHDEQVFIQDFIAFDNYLAISERSDGLRRIKVMPWQSPDKAYYLASDEAAYVTRFEKNPEQNTDWLRYSYTSLTTPETIYTLNMKTGDKQLLKQTEVLGDFDSANYVTERVWATAEDGVKIPVSLLYRKGLPLDGTAPLYQYAYGSYGSSSDPSFRSTVFSLVDRGFVYAIAHIRGGQEMGRHWYEDGKLLNKVNTFTDYIAVTDYLVAKNYVAKDKVFGMGGSAGGLLMGAVANMAPDKYRALVAHVPFVDVVTTMLDESIPLTTNEFDEWGNPKEKAYYDYMLAYSPYDQVSKQAYPALYVTTGLYDSQVQYFEPAKWVAKLRTHKTDQNPLLFKTNMEAGHGGKSGRFSRLAEYAQEYAFILNLIGINQ</sequence>
<keyword evidence="2" id="KW-0732">Signal</keyword>
<feature type="chain" id="PRO_5046544488" evidence="2">
    <location>
        <begin position="29"/>
        <end position="714"/>
    </location>
</feature>
<reference evidence="5 6" key="1">
    <citation type="submission" date="2021-06" db="EMBL/GenBank/DDBJ databases">
        <title>Rheinheimera indica sp. nov., isolated from deep-sea sediment.</title>
        <authorList>
            <person name="Wang Z."/>
            <person name="Zhang X.-Y."/>
        </authorList>
    </citation>
    <scope>NUCLEOTIDE SEQUENCE [LARGE SCALE GENOMIC DNA]</scope>
    <source>
        <strain evidence="5 6">SM2107</strain>
    </source>
</reference>
<dbReference type="EMBL" id="JAHRID010000003">
    <property type="protein sequence ID" value="MBV2129181.1"/>
    <property type="molecule type" value="Genomic_DNA"/>
</dbReference>
<feature type="domain" description="Peptidase S9A N-terminal" evidence="4">
    <location>
        <begin position="36"/>
        <end position="436"/>
    </location>
</feature>
<dbReference type="PROSITE" id="PS51257">
    <property type="entry name" value="PROKAR_LIPOPROTEIN"/>
    <property type="match status" value="1"/>
</dbReference>
<evidence type="ECO:0000313" key="5">
    <source>
        <dbReference type="EMBL" id="MBV2129181.1"/>
    </source>
</evidence>
<dbReference type="PANTHER" id="PTHR11757:SF19">
    <property type="entry name" value="PROLYL ENDOPEPTIDASE-LIKE"/>
    <property type="match status" value="1"/>
</dbReference>
<accession>A0ABS6MK32</accession>
<proteinExistence type="inferred from homology"/>
<evidence type="ECO:0000259" key="3">
    <source>
        <dbReference type="Pfam" id="PF00326"/>
    </source>
</evidence>
<keyword evidence="6" id="KW-1185">Reference proteome</keyword>
<organism evidence="5 6">
    <name type="scientific">Arsukibacterium indicum</name>
    <dbReference type="NCBI Taxonomy" id="2848612"/>
    <lineage>
        <taxon>Bacteria</taxon>
        <taxon>Pseudomonadati</taxon>
        <taxon>Pseudomonadota</taxon>
        <taxon>Gammaproteobacteria</taxon>
        <taxon>Chromatiales</taxon>
        <taxon>Chromatiaceae</taxon>
        <taxon>Arsukibacterium</taxon>
    </lineage>
</organism>
<name>A0ABS6MK32_9GAMM</name>
<dbReference type="RefSeq" id="WP_217668807.1">
    <property type="nucleotide sequence ID" value="NZ_JAHRID010000003.1"/>
</dbReference>
<protein>
    <submittedName>
        <fullName evidence="5">S9 family peptidase</fullName>
    </submittedName>
</protein>
<dbReference type="InterPro" id="IPR001375">
    <property type="entry name" value="Peptidase_S9_cat"/>
</dbReference>
<evidence type="ECO:0000256" key="2">
    <source>
        <dbReference type="SAM" id="SignalP"/>
    </source>
</evidence>
<comment type="caution">
    <text evidence="5">The sequence shown here is derived from an EMBL/GenBank/DDBJ whole genome shotgun (WGS) entry which is preliminary data.</text>
</comment>
<comment type="similarity">
    <text evidence="1">Belongs to the peptidase S9A family.</text>
</comment>
<dbReference type="Pfam" id="PF00326">
    <property type="entry name" value="Peptidase_S9"/>
    <property type="match status" value="1"/>
</dbReference>
<dbReference type="Pfam" id="PF02897">
    <property type="entry name" value="Peptidase_S9_N"/>
    <property type="match status" value="1"/>
</dbReference>
<evidence type="ECO:0000313" key="6">
    <source>
        <dbReference type="Proteomes" id="UP000704611"/>
    </source>
</evidence>
<dbReference type="Proteomes" id="UP000704611">
    <property type="component" value="Unassembled WGS sequence"/>
</dbReference>